<evidence type="ECO:0000313" key="2">
    <source>
        <dbReference type="Proteomes" id="UP001372338"/>
    </source>
</evidence>
<dbReference type="Proteomes" id="UP001372338">
    <property type="component" value="Unassembled WGS sequence"/>
</dbReference>
<proteinExistence type="predicted"/>
<accession>A0AAN9E9G7</accession>
<dbReference type="EMBL" id="JAYWIO010000008">
    <property type="protein sequence ID" value="KAK7245602.1"/>
    <property type="molecule type" value="Genomic_DNA"/>
</dbReference>
<comment type="caution">
    <text evidence="1">The sequence shown here is derived from an EMBL/GenBank/DDBJ whole genome shotgun (WGS) entry which is preliminary data.</text>
</comment>
<dbReference type="PANTHER" id="PTHR36806">
    <property type="entry name" value="ADENINE PHOSPHORIBOSYLTRANSFERASE"/>
    <property type="match status" value="1"/>
</dbReference>
<keyword evidence="2" id="KW-1185">Reference proteome</keyword>
<evidence type="ECO:0000313" key="1">
    <source>
        <dbReference type="EMBL" id="KAK7245602.1"/>
    </source>
</evidence>
<reference evidence="1 2" key="1">
    <citation type="submission" date="2024-01" db="EMBL/GenBank/DDBJ databases">
        <title>The genomes of 5 underutilized Papilionoideae crops provide insights into root nodulation and disease resistanc.</title>
        <authorList>
            <person name="Yuan L."/>
        </authorList>
    </citation>
    <scope>NUCLEOTIDE SEQUENCE [LARGE SCALE GENOMIC DNA]</scope>
    <source>
        <strain evidence="1">ZHUSHIDOU_FW_LH</strain>
        <tissue evidence="1">Leaf</tissue>
    </source>
</reference>
<sequence length="196" mass="22177">MPTVRSIPITLFSITSFFLFRDFFSLAHSLFTRVANLRASRGDIDGAARARAIAKKLELGLGFGFWRIVLWLAPWNWRDFSVTELYGVVLEMIELVRGLSELTRLESEAERPVWVSPIYQNVLALFKSVFRKLLKAFGQSGLLREVVETLQKEVVEGGLIRDCLELGSNDLKALIQVAKNLVLEFFPASNKDPNSN</sequence>
<gene>
    <name evidence="1" type="ORF">RIF29_40449</name>
</gene>
<name>A0AAN9E9G7_CROPI</name>
<organism evidence="1 2">
    <name type="scientific">Crotalaria pallida</name>
    <name type="common">Smooth rattlebox</name>
    <name type="synonym">Crotalaria striata</name>
    <dbReference type="NCBI Taxonomy" id="3830"/>
    <lineage>
        <taxon>Eukaryota</taxon>
        <taxon>Viridiplantae</taxon>
        <taxon>Streptophyta</taxon>
        <taxon>Embryophyta</taxon>
        <taxon>Tracheophyta</taxon>
        <taxon>Spermatophyta</taxon>
        <taxon>Magnoliopsida</taxon>
        <taxon>eudicotyledons</taxon>
        <taxon>Gunneridae</taxon>
        <taxon>Pentapetalae</taxon>
        <taxon>rosids</taxon>
        <taxon>fabids</taxon>
        <taxon>Fabales</taxon>
        <taxon>Fabaceae</taxon>
        <taxon>Papilionoideae</taxon>
        <taxon>50 kb inversion clade</taxon>
        <taxon>genistoids sensu lato</taxon>
        <taxon>core genistoids</taxon>
        <taxon>Crotalarieae</taxon>
        <taxon>Crotalaria</taxon>
    </lineage>
</organism>
<protein>
    <submittedName>
        <fullName evidence="1">Uncharacterized protein</fullName>
    </submittedName>
</protein>
<dbReference type="AlphaFoldDB" id="A0AAN9E9G7"/>